<dbReference type="Proteomes" id="UP000237105">
    <property type="component" value="Unassembled WGS sequence"/>
</dbReference>
<reference evidence="3" key="1">
    <citation type="submission" date="2016-06" db="EMBL/GenBank/DDBJ databases">
        <title>Parallel loss of symbiosis genes in relatives of nitrogen-fixing non-legume Parasponia.</title>
        <authorList>
            <person name="Van Velzen R."/>
            <person name="Holmer R."/>
            <person name="Bu F."/>
            <person name="Rutten L."/>
            <person name="Van Zeijl A."/>
            <person name="Liu W."/>
            <person name="Santuari L."/>
            <person name="Cao Q."/>
            <person name="Sharma T."/>
            <person name="Shen D."/>
            <person name="Roswanjaya Y."/>
            <person name="Wardhani T."/>
            <person name="Kalhor M.S."/>
            <person name="Jansen J."/>
            <person name="Van den Hoogen J."/>
            <person name="Gungor B."/>
            <person name="Hartog M."/>
            <person name="Hontelez J."/>
            <person name="Verver J."/>
            <person name="Yang W.-C."/>
            <person name="Schijlen E."/>
            <person name="Repin R."/>
            <person name="Schilthuizen M."/>
            <person name="Schranz E."/>
            <person name="Heidstra R."/>
            <person name="Miyata K."/>
            <person name="Fedorova E."/>
            <person name="Kohlen W."/>
            <person name="Bisseling T."/>
            <person name="Smit S."/>
            <person name="Geurts R."/>
        </authorList>
    </citation>
    <scope>NUCLEOTIDE SEQUENCE [LARGE SCALE GENOMIC DNA]</scope>
    <source>
        <strain evidence="3">cv. WU1-14</strain>
    </source>
</reference>
<feature type="compositionally biased region" description="Basic and acidic residues" evidence="1">
    <location>
        <begin position="16"/>
        <end position="29"/>
    </location>
</feature>
<sequence length="89" mass="10459">MRKSEDTSTRNTLIRNKTDADAREEKKGEGNGNFEATCYRLSRGRRWQRRNLMSRASSFVHGWSSSMVRGADWIEHRRWLRRGGKSTRA</sequence>
<feature type="region of interest" description="Disordered" evidence="1">
    <location>
        <begin position="1"/>
        <end position="34"/>
    </location>
</feature>
<protein>
    <submittedName>
        <fullName evidence="2">Uncharacterized protein</fullName>
    </submittedName>
</protein>
<accession>A0A2P5BJV0</accession>
<organism evidence="2 3">
    <name type="scientific">Parasponia andersonii</name>
    <name type="common">Sponia andersonii</name>
    <dbReference type="NCBI Taxonomy" id="3476"/>
    <lineage>
        <taxon>Eukaryota</taxon>
        <taxon>Viridiplantae</taxon>
        <taxon>Streptophyta</taxon>
        <taxon>Embryophyta</taxon>
        <taxon>Tracheophyta</taxon>
        <taxon>Spermatophyta</taxon>
        <taxon>Magnoliopsida</taxon>
        <taxon>eudicotyledons</taxon>
        <taxon>Gunneridae</taxon>
        <taxon>Pentapetalae</taxon>
        <taxon>rosids</taxon>
        <taxon>fabids</taxon>
        <taxon>Rosales</taxon>
        <taxon>Cannabaceae</taxon>
        <taxon>Parasponia</taxon>
    </lineage>
</organism>
<name>A0A2P5BJV0_PARAD</name>
<dbReference type="EMBL" id="JXTB01000268">
    <property type="protein sequence ID" value="PON49046.1"/>
    <property type="molecule type" value="Genomic_DNA"/>
</dbReference>
<gene>
    <name evidence="2" type="ORF">PanWU01x14_233120</name>
</gene>
<evidence type="ECO:0000313" key="2">
    <source>
        <dbReference type="EMBL" id="PON49046.1"/>
    </source>
</evidence>
<proteinExistence type="predicted"/>
<keyword evidence="3" id="KW-1185">Reference proteome</keyword>
<evidence type="ECO:0000313" key="3">
    <source>
        <dbReference type="Proteomes" id="UP000237105"/>
    </source>
</evidence>
<comment type="caution">
    <text evidence="2">The sequence shown here is derived from an EMBL/GenBank/DDBJ whole genome shotgun (WGS) entry which is preliminary data.</text>
</comment>
<evidence type="ECO:0000256" key="1">
    <source>
        <dbReference type="SAM" id="MobiDB-lite"/>
    </source>
</evidence>
<dbReference type="AlphaFoldDB" id="A0A2P5BJV0"/>